<dbReference type="OrthoDB" id="568465at2"/>
<protein>
    <submittedName>
        <fullName evidence="1">Uncharacterized protein</fullName>
    </submittedName>
</protein>
<organism evidence="1 2">
    <name type="scientific">Limnoglobus roseus</name>
    <dbReference type="NCBI Taxonomy" id="2598579"/>
    <lineage>
        <taxon>Bacteria</taxon>
        <taxon>Pseudomonadati</taxon>
        <taxon>Planctomycetota</taxon>
        <taxon>Planctomycetia</taxon>
        <taxon>Gemmatales</taxon>
        <taxon>Gemmataceae</taxon>
        <taxon>Limnoglobus</taxon>
    </lineage>
</organism>
<keyword evidence="2" id="KW-1185">Reference proteome</keyword>
<dbReference type="EMBL" id="CP042425">
    <property type="protein sequence ID" value="QEL19854.1"/>
    <property type="molecule type" value="Genomic_DNA"/>
</dbReference>
<sequence length="1395" mass="155262">MTPWPVLERFWTELDTRPPVTADGYLVEMTPARRHEDVRPTAEVLARSPCRVLLGEAGVGKSTTLAEIARLLPPDDARLRLDFADASAADLRDRAFVGPAWEQWHAGTQLHLLFDSLDESAVAIDRGVAILRDGFRQLRGVERLTLTVACRPVAWPETLGAILRERWAAGYAKYLLCPLRRSDVERVLVAEDIAAPGFFAALDRMNAHHLAARPQTLRLLVRTYRRVGRLPADRDDLYREAVRDLCDEPNAAYRESRGARTLSPGQRLALARRVAAVCVLTGRASVWTGPKAECPETCVCVSDLRGGTETEEEETVPVETATLTEVLRDTGLFRPATAHVTWDHRTFAEFLTADYVCRHRLDDAVLDSLFLHPSRRGAVPQLAGTAGWIGADRPEWFARLAAVDPRVLFGLDPTAGTEAFRAWAVGSLLNAAAADRLNDYRVQDEEYRRFGCNGLGAVLRPFVANATLNVFARRMAFRIAAANGVTALVPDLLAVASTAAEEPHVRRFAARAVVDLSGNTPPRELLDLLRLPPAEDPDDELLGTAIDACWPRLLTTADVFEVLRPPHNPEMFGDYAAFLTRRLPEALSAADLAVALSWAASTDVPDASGLDPLTRARSAIIRRGYTRLDDEAVLTPAARVVWAAASNFRPLPGYDRVEGTRDLLPDDLPRRRLAQAVGRLASGTEDAGRKLLYARLVRPQDVEWLVDQLMTASDEAICRVWSDVAAELYRAWPCETLGPFRTLYHHAEAPTVFTALLRPLLEPVAVSSPEAERMRQDLARFRASEADSERLEQEIGSQRAEHERLGQDELVAAVTRLSEGSVNAWPRLAFALLVGQRRDINLQYAFDLTATPGWATLRPEDLPLLPEAAECFLSHGRPFNIYTRLAGLKALHYLRTATPNRFTGLPEAIWLTWLPAVVWYVFTDSEERRRLFAEAYRRLPDETLAAWREWAIQLDTVAYHAAPSLLFGSRWDDRTTRLVRQVLQDTALRPAVRQILWDGLLAQDVGADAEAAGALTSPPADAIHADDRHVVAAALMAHAPRILFSLLDRIEVASPGFFSRWMLHLAAKVRDDRWGTFLRVLTDAELGELYRRMHAAFPPAEDDAQERVDEHAVTPRDELAEWRSGVIGELEACGTVAACDVIAQLATAYPEADHLRWRQTTALGNVLEATWRPPTPADVRTLFREADRRLVRGAADLAAIILESLDRYKAELQGHTPSAFQLWNVWATKGKDGKKSNKYRPKEENRVSDAIALHLQRDLAGRRVAVNREVEVRPAQGGGAGERTDIHVVAWSAGRQDPVTVVIEVKGGWHAEVRTAMQTQLRDRYLADSRVTHGVYLVAWFCCPQWDTDDDRHADHRNRVGDVLAVTRQDFVVQASQLSQPPVLLRAVVLDASLR</sequence>
<name>A0A5C1ARK2_9BACT</name>
<dbReference type="KEGG" id="lrs:PX52LOC_06935"/>
<gene>
    <name evidence="1" type="ORF">PX52LOC_06935</name>
</gene>
<evidence type="ECO:0000313" key="2">
    <source>
        <dbReference type="Proteomes" id="UP000324974"/>
    </source>
</evidence>
<reference evidence="2" key="1">
    <citation type="submission" date="2019-08" db="EMBL/GenBank/DDBJ databases">
        <title>Limnoglobus roseus gen. nov., sp. nov., a novel freshwater planctomycete with a giant genome from the family Gemmataceae.</title>
        <authorList>
            <person name="Kulichevskaya I.S."/>
            <person name="Naumoff D.G."/>
            <person name="Miroshnikov K."/>
            <person name="Ivanova A."/>
            <person name="Philippov D.A."/>
            <person name="Hakobyan A."/>
            <person name="Rijpstra I.C."/>
            <person name="Sinninghe Damste J.S."/>
            <person name="Liesack W."/>
            <person name="Dedysh S.N."/>
        </authorList>
    </citation>
    <scope>NUCLEOTIDE SEQUENCE [LARGE SCALE GENOMIC DNA]</scope>
    <source>
        <strain evidence="2">PX52</strain>
    </source>
</reference>
<accession>A0A5C1ARK2</accession>
<evidence type="ECO:0000313" key="1">
    <source>
        <dbReference type="EMBL" id="QEL19854.1"/>
    </source>
</evidence>
<dbReference type="RefSeq" id="WP_149114202.1">
    <property type="nucleotide sequence ID" value="NZ_CP042425.1"/>
</dbReference>
<proteinExistence type="predicted"/>
<dbReference type="Proteomes" id="UP000324974">
    <property type="component" value="Chromosome"/>
</dbReference>
<dbReference type="InterPro" id="IPR027417">
    <property type="entry name" value="P-loop_NTPase"/>
</dbReference>
<dbReference type="SUPFAM" id="SSF52540">
    <property type="entry name" value="P-loop containing nucleoside triphosphate hydrolases"/>
    <property type="match status" value="1"/>
</dbReference>